<dbReference type="Pfam" id="PF18801">
    <property type="entry name" value="RapH_N"/>
    <property type="match status" value="1"/>
</dbReference>
<dbReference type="AlphaFoldDB" id="A0A4U1MKD3"/>
<dbReference type="GO" id="GO:0003677">
    <property type="term" value="F:DNA binding"/>
    <property type="evidence" value="ECO:0007669"/>
    <property type="project" value="InterPro"/>
</dbReference>
<organism evidence="3 4">
    <name type="scientific">Guptibacillus hwajinpoensis</name>
    <dbReference type="NCBI Taxonomy" id="208199"/>
    <lineage>
        <taxon>Bacteria</taxon>
        <taxon>Bacillati</taxon>
        <taxon>Bacillota</taxon>
        <taxon>Bacilli</taxon>
        <taxon>Bacillales</taxon>
        <taxon>Guptibacillaceae</taxon>
        <taxon>Guptibacillus</taxon>
    </lineage>
</organism>
<dbReference type="SMART" id="SM00028">
    <property type="entry name" value="TPR"/>
    <property type="match status" value="4"/>
</dbReference>
<feature type="domain" description="HTH cro/C1-type" evidence="2">
    <location>
        <begin position="51"/>
        <end position="104"/>
    </location>
</feature>
<sequence length="466" mass="55042">MGNLSRKRDLKRQKTMCISQPQNYSLFCEFLVNCNQIVLGEREQRMIGAKIRYFRQMKGITQEQLASGICSIPYLSKIEHGLAQPSEELVEHLCKELGVSLDQVDDEDKITEVTNKLQEWYREMRIRDFEQVEKKKLLLEQEFQSIENPSLLTTYLLYQFRYHILKQELDKSNTLLEQLYVVQESLNHQLEFYYHYFLGLYYYQLKKFAESLEAYKKAEKLSKTMSLDIGEISEFYYQKALVHGRLYQVALSNNHAVKALALFNQEYNFKRSADIEVLLGINNFRILNYEEATNHLKNALKYAESFNAKFLKSIVFHNLGLVSAAMGLSIEALDYYKSGLQCISENSSEDIVQTIYLIAIEYNKLDKVDEAKKWLTQGLEQALENEVINYVYHFKILDHQVKQSFNSEYESLLKDEAIPYFQEKQSWKYVTDYCEKLADYFNHHSHYKNASYFYRLANDARKKIIN</sequence>
<dbReference type="InterPro" id="IPR053163">
    <property type="entry name" value="HTH-type_regulator_Rgg"/>
</dbReference>
<dbReference type="CDD" id="cd00093">
    <property type="entry name" value="HTH_XRE"/>
    <property type="match status" value="1"/>
</dbReference>
<dbReference type="OrthoDB" id="252257at2"/>
<evidence type="ECO:0000256" key="1">
    <source>
        <dbReference type="PROSITE-ProRule" id="PRU00339"/>
    </source>
</evidence>
<dbReference type="SUPFAM" id="SSF48452">
    <property type="entry name" value="TPR-like"/>
    <property type="match status" value="1"/>
</dbReference>
<accession>A0A4U1MKD3</accession>
<dbReference type="Gene3D" id="1.10.260.40">
    <property type="entry name" value="lambda repressor-like DNA-binding domains"/>
    <property type="match status" value="1"/>
</dbReference>
<reference evidence="3 4" key="1">
    <citation type="submission" date="2019-04" db="EMBL/GenBank/DDBJ databases">
        <title>Genome sequence of Bacillus hwajinpoensis strain Y2.</title>
        <authorList>
            <person name="Fair J.L."/>
            <person name="Maclea K.S."/>
        </authorList>
    </citation>
    <scope>NUCLEOTIDE SEQUENCE [LARGE SCALE GENOMIC DNA]</scope>
    <source>
        <strain evidence="3 4">Y2</strain>
    </source>
</reference>
<proteinExistence type="predicted"/>
<dbReference type="InterPro" id="IPR011990">
    <property type="entry name" value="TPR-like_helical_dom_sf"/>
</dbReference>
<dbReference type="PROSITE" id="PS50005">
    <property type="entry name" value="TPR"/>
    <property type="match status" value="1"/>
</dbReference>
<feature type="repeat" description="TPR" evidence="1">
    <location>
        <begin position="192"/>
        <end position="225"/>
    </location>
</feature>
<dbReference type="SUPFAM" id="SSF47413">
    <property type="entry name" value="lambda repressor-like DNA-binding domains"/>
    <property type="match status" value="1"/>
</dbReference>
<dbReference type="PANTHER" id="PTHR37038">
    <property type="entry name" value="TRANSCRIPTIONAL REGULATOR-RELATED"/>
    <property type="match status" value="1"/>
</dbReference>
<gene>
    <name evidence="3" type="ORF">FBF83_10185</name>
</gene>
<dbReference type="InterPro" id="IPR001387">
    <property type="entry name" value="Cro/C1-type_HTH"/>
</dbReference>
<comment type="caution">
    <text evidence="3">The sequence shown here is derived from an EMBL/GenBank/DDBJ whole genome shotgun (WGS) entry which is preliminary data.</text>
</comment>
<evidence type="ECO:0000259" key="2">
    <source>
        <dbReference type="PROSITE" id="PS50943"/>
    </source>
</evidence>
<evidence type="ECO:0000313" key="3">
    <source>
        <dbReference type="EMBL" id="TKD70962.1"/>
    </source>
</evidence>
<dbReference type="PANTHER" id="PTHR37038:SF14">
    <property type="entry name" value="TRANSCRIPTIONAL ACTIVATOR"/>
    <property type="match status" value="1"/>
</dbReference>
<dbReference type="SMART" id="SM00530">
    <property type="entry name" value="HTH_XRE"/>
    <property type="match status" value="1"/>
</dbReference>
<dbReference type="Proteomes" id="UP000310541">
    <property type="component" value="Unassembled WGS sequence"/>
</dbReference>
<dbReference type="InterPro" id="IPR019734">
    <property type="entry name" value="TPR_rpt"/>
</dbReference>
<dbReference type="InterPro" id="IPR010982">
    <property type="entry name" value="Lambda_DNA-bd_dom_sf"/>
</dbReference>
<dbReference type="Pfam" id="PF01381">
    <property type="entry name" value="HTH_3"/>
    <property type="match status" value="1"/>
</dbReference>
<dbReference type="EMBL" id="SWFM01000002">
    <property type="protein sequence ID" value="TKD70962.1"/>
    <property type="molecule type" value="Genomic_DNA"/>
</dbReference>
<keyword evidence="1" id="KW-0802">TPR repeat</keyword>
<evidence type="ECO:0000313" key="4">
    <source>
        <dbReference type="Proteomes" id="UP000310541"/>
    </source>
</evidence>
<dbReference type="Gene3D" id="1.25.40.10">
    <property type="entry name" value="Tetratricopeptide repeat domain"/>
    <property type="match status" value="1"/>
</dbReference>
<name>A0A4U1MKD3_9BACL</name>
<dbReference type="PROSITE" id="PS50943">
    <property type="entry name" value="HTH_CROC1"/>
    <property type="match status" value="1"/>
</dbReference>
<protein>
    <submittedName>
        <fullName evidence="3">Helix-turn-helix domain-containing protein</fullName>
    </submittedName>
</protein>